<dbReference type="PANTHER" id="PTHR37423:SF2">
    <property type="entry name" value="MEMBRANE-BOUND LYTIC MUREIN TRANSGLYCOSYLASE C"/>
    <property type="match status" value="1"/>
</dbReference>
<dbReference type="AlphaFoldDB" id="A0A934MSC5"/>
<name>A0A934MSC5_9BACL</name>
<keyword evidence="3" id="KW-1185">Reference proteome</keyword>
<feature type="domain" description="Transglycosylase SLT" evidence="1">
    <location>
        <begin position="99"/>
        <end position="194"/>
    </location>
</feature>
<evidence type="ECO:0000259" key="1">
    <source>
        <dbReference type="Pfam" id="PF01464"/>
    </source>
</evidence>
<dbReference type="Proteomes" id="UP000640274">
    <property type="component" value="Unassembled WGS sequence"/>
</dbReference>
<gene>
    <name evidence="2" type="ORF">JFN88_18155</name>
</gene>
<evidence type="ECO:0000313" key="2">
    <source>
        <dbReference type="EMBL" id="MBJ6363129.1"/>
    </source>
</evidence>
<dbReference type="SUPFAM" id="SSF53955">
    <property type="entry name" value="Lysozyme-like"/>
    <property type="match status" value="1"/>
</dbReference>
<sequence length="230" mass="24877">MSIDPRIMRTWLQMQWMPSADLDKTASDNIFSAEDGSPTALFQTLLNQLIQSQPSAAGAEATGAASIQDQLAALSAANWAPIAAQSTTLRQDSTNYDALIDEASYKYGVDRSLIASVIHNESSFNSNAVSSSGAKGLMQLMDGTARGLGVTDSFDPVQNIDGGTRYLSYLLRKYEGNEAAALAAYNAGPGRIDRLGIRNDEDVVERLQELPSETRNYIQKVLTTRGLYSL</sequence>
<dbReference type="RefSeq" id="WP_199020706.1">
    <property type="nucleotide sequence ID" value="NZ_JAELUP010000103.1"/>
</dbReference>
<evidence type="ECO:0000313" key="3">
    <source>
        <dbReference type="Proteomes" id="UP000640274"/>
    </source>
</evidence>
<accession>A0A934MSC5</accession>
<comment type="caution">
    <text evidence="2">The sequence shown here is derived from an EMBL/GenBank/DDBJ whole genome shotgun (WGS) entry which is preliminary data.</text>
</comment>
<dbReference type="InterPro" id="IPR023346">
    <property type="entry name" value="Lysozyme-like_dom_sf"/>
</dbReference>
<dbReference type="Pfam" id="PF01464">
    <property type="entry name" value="SLT"/>
    <property type="match status" value="1"/>
</dbReference>
<dbReference type="EMBL" id="JAELUP010000103">
    <property type="protein sequence ID" value="MBJ6363129.1"/>
    <property type="molecule type" value="Genomic_DNA"/>
</dbReference>
<reference evidence="2" key="1">
    <citation type="submission" date="2020-12" db="EMBL/GenBank/DDBJ databases">
        <authorList>
            <person name="Huq M.A."/>
        </authorList>
    </citation>
    <scope>NUCLEOTIDE SEQUENCE</scope>
    <source>
        <strain evidence="2">MAHUQ-46</strain>
    </source>
</reference>
<dbReference type="PANTHER" id="PTHR37423">
    <property type="entry name" value="SOLUBLE LYTIC MUREIN TRANSGLYCOSYLASE-RELATED"/>
    <property type="match status" value="1"/>
</dbReference>
<dbReference type="Gene3D" id="1.10.530.10">
    <property type="match status" value="1"/>
</dbReference>
<dbReference type="InterPro" id="IPR008258">
    <property type="entry name" value="Transglycosylase_SLT_dom_1"/>
</dbReference>
<proteinExistence type="predicted"/>
<dbReference type="CDD" id="cd16896">
    <property type="entry name" value="LT_Slt70-like"/>
    <property type="match status" value="1"/>
</dbReference>
<organism evidence="2 3">
    <name type="scientific">Paenibacillus roseus</name>
    <dbReference type="NCBI Taxonomy" id="2798579"/>
    <lineage>
        <taxon>Bacteria</taxon>
        <taxon>Bacillati</taxon>
        <taxon>Bacillota</taxon>
        <taxon>Bacilli</taxon>
        <taxon>Bacillales</taxon>
        <taxon>Paenibacillaceae</taxon>
        <taxon>Paenibacillus</taxon>
    </lineage>
</organism>
<protein>
    <submittedName>
        <fullName evidence="2">Lytic transglycosylase domain-containing protein</fullName>
    </submittedName>
</protein>